<comment type="caution">
    <text evidence="1">The sequence shown here is derived from an EMBL/GenBank/DDBJ whole genome shotgun (WGS) entry which is preliminary data.</text>
</comment>
<proteinExistence type="predicted"/>
<gene>
    <name evidence="1" type="ORF">CH341_05480</name>
</gene>
<reference evidence="1 2" key="1">
    <citation type="submission" date="2017-07" db="EMBL/GenBank/DDBJ databases">
        <title>Draft Genome Sequences of Select Purple Nonsulfur Bacteria.</title>
        <authorList>
            <person name="Lasarre B."/>
            <person name="Mckinlay J.B."/>
        </authorList>
    </citation>
    <scope>NUCLEOTIDE SEQUENCE [LARGE SCALE GENOMIC DNA]</scope>
    <source>
        <strain evidence="1 2">DSM 5909</strain>
    </source>
</reference>
<sequence length="312" mass="35867">MKLFGRPPQRPREPLPIAILSFDRPTYLRSTLLSLRRQTTPADPVLLFQDGAFNPHSGRLKGDQTRIEACVALFREIFPWGEVFQAPENLGIADNYQRAETHVFVQRDAAAALFLEDDLVLSRHYLGAVDRLIGFALADPRIAYVSAYGDMWARRIAQWRDRRRLIHMHENWGAATTRRAWQDEQPFRRRYLALLEGADYSDRDHERIRAFFREHGLDTRITSQDAARWLATVLLGKVRLTTAACYARYIGRFGEHATPDYYRAGGFAGTRTALWPPADIEPPSDEEIAQWLAAERERFTGAFTPFYSGHSE</sequence>
<dbReference type="OrthoDB" id="7236134at2"/>
<dbReference type="Gene3D" id="3.90.550.10">
    <property type="entry name" value="Spore Coat Polysaccharide Biosynthesis Protein SpsA, Chain A"/>
    <property type="match status" value="1"/>
</dbReference>
<dbReference type="SUPFAM" id="SSF53448">
    <property type="entry name" value="Nucleotide-diphospho-sugar transferases"/>
    <property type="match status" value="1"/>
</dbReference>
<evidence type="ECO:0000313" key="2">
    <source>
        <dbReference type="Proteomes" id="UP000249130"/>
    </source>
</evidence>
<protein>
    <recommendedName>
        <fullName evidence="3">Glycosyl transferase</fullName>
    </recommendedName>
</protein>
<evidence type="ECO:0000313" key="1">
    <source>
        <dbReference type="EMBL" id="RAI45147.1"/>
    </source>
</evidence>
<name>A0A327L414_9BRAD</name>
<dbReference type="AlphaFoldDB" id="A0A327L414"/>
<dbReference type="RefSeq" id="WP_111418030.1">
    <property type="nucleotide sequence ID" value="NZ_NPEX01000023.1"/>
</dbReference>
<organism evidence="1 2">
    <name type="scientific">Rhodoplanes roseus</name>
    <dbReference type="NCBI Taxonomy" id="29409"/>
    <lineage>
        <taxon>Bacteria</taxon>
        <taxon>Pseudomonadati</taxon>
        <taxon>Pseudomonadota</taxon>
        <taxon>Alphaproteobacteria</taxon>
        <taxon>Hyphomicrobiales</taxon>
        <taxon>Nitrobacteraceae</taxon>
        <taxon>Rhodoplanes</taxon>
    </lineage>
</organism>
<accession>A0A327L414</accession>
<keyword evidence="2" id="KW-1185">Reference proteome</keyword>
<dbReference type="Proteomes" id="UP000249130">
    <property type="component" value="Unassembled WGS sequence"/>
</dbReference>
<dbReference type="InterPro" id="IPR029044">
    <property type="entry name" value="Nucleotide-diphossugar_trans"/>
</dbReference>
<evidence type="ECO:0008006" key="3">
    <source>
        <dbReference type="Google" id="ProtNLM"/>
    </source>
</evidence>
<dbReference type="EMBL" id="NPEX01000023">
    <property type="protein sequence ID" value="RAI45147.1"/>
    <property type="molecule type" value="Genomic_DNA"/>
</dbReference>